<reference evidence="4" key="1">
    <citation type="submission" date="2020-11" db="EMBL/GenBank/DDBJ databases">
        <title>Nocardioides sp. nov., isolated from Soil of Cynanchum wilfordii Hemsley rhizosphere.</title>
        <authorList>
            <person name="Lee J.-S."/>
            <person name="Suh M.K."/>
            <person name="Kim J.-S."/>
        </authorList>
    </citation>
    <scope>NUCLEOTIDE SEQUENCE</scope>
    <source>
        <strain evidence="4">KCTC 19275</strain>
    </source>
</reference>
<gene>
    <name evidence="4" type="ORF">ISU07_07740</name>
</gene>
<accession>A0A930YCC2</accession>
<keyword evidence="5" id="KW-1185">Reference proteome</keyword>
<evidence type="ECO:0000256" key="2">
    <source>
        <dbReference type="SAM" id="SignalP"/>
    </source>
</evidence>
<keyword evidence="2" id="KW-0732">Signal</keyword>
<evidence type="ECO:0000313" key="5">
    <source>
        <dbReference type="Proteomes" id="UP000640489"/>
    </source>
</evidence>
<feature type="signal peptide" evidence="2">
    <location>
        <begin position="1"/>
        <end position="21"/>
    </location>
</feature>
<comment type="caution">
    <text evidence="4">The sequence shown here is derived from an EMBL/GenBank/DDBJ whole genome shotgun (WGS) entry which is preliminary data.</text>
</comment>
<protein>
    <submittedName>
        <fullName evidence="4">Endonuclease/exonuclease/phosphatase family protein</fullName>
    </submittedName>
</protein>
<evidence type="ECO:0000256" key="1">
    <source>
        <dbReference type="SAM" id="MobiDB-lite"/>
    </source>
</evidence>
<proteinExistence type="predicted"/>
<dbReference type="GO" id="GO:0004519">
    <property type="term" value="F:endonuclease activity"/>
    <property type="evidence" value="ECO:0007669"/>
    <property type="project" value="UniProtKB-KW"/>
</dbReference>
<dbReference type="GO" id="GO:0006506">
    <property type="term" value="P:GPI anchor biosynthetic process"/>
    <property type="evidence" value="ECO:0007669"/>
    <property type="project" value="TreeGrafter"/>
</dbReference>
<dbReference type="Proteomes" id="UP000640489">
    <property type="component" value="Unassembled WGS sequence"/>
</dbReference>
<keyword evidence="4" id="KW-0378">Hydrolase</keyword>
<sequence>MSRRTHAVVALLAVAALIALAAWWVSGRDERAPVLLPRPSATSDTSASSSPAPTSRAPSPSPTSTQTIQPGTTLTPCPRHGRDVPMTIVTFNIHSAIGHAGYNLDRIAGEIAAVEPDVVLLQEVDKNRLRSHFTDESEYLAQLLQMRRVFATNVERDGLRTGDPTSEYGTAVLTRLKVDNWTHTLLPNLPGRQQRGLQHLVLRLGGREVSIYNAHLDHTTPVLRQEQMRLARDIVGLDALPAIFGGDFNASPGSPTLQLALDPGHTDLVDPWPLVGEGSGLTVPNLAPRSRIDYLLATSQWTPTVMATWESAVSDHRGVVGRFLLRAPRVCR</sequence>
<dbReference type="RefSeq" id="WP_194706207.1">
    <property type="nucleotide sequence ID" value="NZ_JADKPN010000003.1"/>
</dbReference>
<dbReference type="SUPFAM" id="SSF56219">
    <property type="entry name" value="DNase I-like"/>
    <property type="match status" value="1"/>
</dbReference>
<dbReference type="Gene3D" id="3.60.10.10">
    <property type="entry name" value="Endonuclease/exonuclease/phosphatase"/>
    <property type="match status" value="1"/>
</dbReference>
<dbReference type="EMBL" id="JADKPN010000003">
    <property type="protein sequence ID" value="MBF4763016.1"/>
    <property type="molecule type" value="Genomic_DNA"/>
</dbReference>
<dbReference type="GO" id="GO:0016020">
    <property type="term" value="C:membrane"/>
    <property type="evidence" value="ECO:0007669"/>
    <property type="project" value="GOC"/>
</dbReference>
<feature type="compositionally biased region" description="Low complexity" evidence="1">
    <location>
        <begin position="37"/>
        <end position="76"/>
    </location>
</feature>
<keyword evidence="4" id="KW-0255">Endonuclease</keyword>
<feature type="domain" description="Endonuclease/exonuclease/phosphatase" evidence="3">
    <location>
        <begin position="89"/>
        <end position="316"/>
    </location>
</feature>
<evidence type="ECO:0000259" key="3">
    <source>
        <dbReference type="Pfam" id="PF03372"/>
    </source>
</evidence>
<dbReference type="AlphaFoldDB" id="A0A930YCC2"/>
<dbReference type="PANTHER" id="PTHR14859">
    <property type="entry name" value="CALCOFLUOR WHITE HYPERSENSITIVE PROTEIN PRECURSOR"/>
    <property type="match status" value="1"/>
</dbReference>
<name>A0A930YCC2_9ACTN</name>
<dbReference type="InterPro" id="IPR051916">
    <property type="entry name" value="GPI-anchor_lipid_remodeler"/>
</dbReference>
<dbReference type="InterPro" id="IPR036691">
    <property type="entry name" value="Endo/exonu/phosph_ase_sf"/>
</dbReference>
<feature type="chain" id="PRO_5038033186" evidence="2">
    <location>
        <begin position="22"/>
        <end position="332"/>
    </location>
</feature>
<dbReference type="InterPro" id="IPR005135">
    <property type="entry name" value="Endo/exonuclease/phosphatase"/>
</dbReference>
<dbReference type="Pfam" id="PF03372">
    <property type="entry name" value="Exo_endo_phos"/>
    <property type="match status" value="1"/>
</dbReference>
<feature type="region of interest" description="Disordered" evidence="1">
    <location>
        <begin position="34"/>
        <end position="81"/>
    </location>
</feature>
<keyword evidence="4" id="KW-0540">Nuclease</keyword>
<evidence type="ECO:0000313" key="4">
    <source>
        <dbReference type="EMBL" id="MBF4763016.1"/>
    </source>
</evidence>
<organism evidence="4 5">
    <name type="scientific">Nocardioides islandensis</name>
    <dbReference type="NCBI Taxonomy" id="433663"/>
    <lineage>
        <taxon>Bacteria</taxon>
        <taxon>Bacillati</taxon>
        <taxon>Actinomycetota</taxon>
        <taxon>Actinomycetes</taxon>
        <taxon>Propionibacteriales</taxon>
        <taxon>Nocardioidaceae</taxon>
        <taxon>Nocardioides</taxon>
    </lineage>
</organism>
<dbReference type="PANTHER" id="PTHR14859:SF15">
    <property type="entry name" value="ENDONUCLEASE_EXONUCLEASE_PHOSPHATASE DOMAIN-CONTAINING PROTEIN"/>
    <property type="match status" value="1"/>
</dbReference>